<gene>
    <name evidence="1" type="ORF">C3743_39370</name>
</gene>
<proteinExistence type="predicted"/>
<dbReference type="AlphaFoldDB" id="A0A2S5DN08"/>
<organism evidence="1 2">
    <name type="scientific">Burkholderia contaminans</name>
    <dbReference type="NCBI Taxonomy" id="488447"/>
    <lineage>
        <taxon>Bacteria</taxon>
        <taxon>Pseudomonadati</taxon>
        <taxon>Pseudomonadota</taxon>
        <taxon>Betaproteobacteria</taxon>
        <taxon>Burkholderiales</taxon>
        <taxon>Burkholderiaceae</taxon>
        <taxon>Burkholderia</taxon>
        <taxon>Burkholderia cepacia complex</taxon>
    </lineage>
</organism>
<protein>
    <submittedName>
        <fullName evidence="1">Uncharacterized protein</fullName>
    </submittedName>
</protein>
<dbReference type="EMBL" id="PQVP01000004">
    <property type="protein sequence ID" value="POZ80485.1"/>
    <property type="molecule type" value="Genomic_DNA"/>
</dbReference>
<name>A0A2S5DN08_9BURK</name>
<accession>A0A2S5DN08</accession>
<evidence type="ECO:0000313" key="1">
    <source>
        <dbReference type="EMBL" id="POZ80485.1"/>
    </source>
</evidence>
<evidence type="ECO:0000313" key="2">
    <source>
        <dbReference type="Proteomes" id="UP000238655"/>
    </source>
</evidence>
<dbReference type="RefSeq" id="WP_105749970.1">
    <property type="nucleotide sequence ID" value="NZ_JBBUKZ010000052.1"/>
</dbReference>
<reference evidence="1 2" key="1">
    <citation type="submission" date="2018-01" db="EMBL/GenBank/DDBJ databases">
        <title>Successful Treatment of Persistent Burkholderia cepacia Bacteremia with Ceftazidime-Avibactam.</title>
        <authorList>
            <person name="Tamma P."/>
            <person name="Fan Y."/>
            <person name="Bergman Y."/>
            <person name="Sick-Samuels A."/>
            <person name="Hsu A."/>
            <person name="Timp W."/>
            <person name="Simner P."/>
        </authorList>
    </citation>
    <scope>NUCLEOTIDE SEQUENCE [LARGE SCALE GENOMIC DNA]</scope>
    <source>
        <strain evidence="1 2">170816</strain>
    </source>
</reference>
<dbReference type="Proteomes" id="UP000238655">
    <property type="component" value="Unassembled WGS sequence"/>
</dbReference>
<sequence>MLVDKLATVVPTSDSPVESEPKPDAVLLDRLVMLAVLLARPVDSDVADCAIPVDKLANAVPAPATLVESEPTLEAALLDRLVTLAVLLESPVDSDDKDCEAVVDSVASPEETAATPVALLAVAVDSDVTD</sequence>
<comment type="caution">
    <text evidence="1">The sequence shown here is derived from an EMBL/GenBank/DDBJ whole genome shotgun (WGS) entry which is preliminary data.</text>
</comment>